<dbReference type="EMBL" id="JAPFFM010000020">
    <property type="protein sequence ID" value="KAJ6681849.1"/>
    <property type="molecule type" value="Genomic_DNA"/>
</dbReference>
<evidence type="ECO:0000313" key="3">
    <source>
        <dbReference type="Proteomes" id="UP001151752"/>
    </source>
</evidence>
<sequence length="82" mass="9234">MLRFIPVCSLLSKLLCLKQLRPALTYGDEQEDLPEILCNEWGCCHVLFIIADLAAVKPSIGFRPVVYLEALKRIQIRCGSSN</sequence>
<dbReference type="Proteomes" id="UP001151752">
    <property type="component" value="Chromosome 5"/>
</dbReference>
<name>A0A9Q0P599_9ROSI</name>
<comment type="caution">
    <text evidence="2">The sequence shown here is derived from an EMBL/GenBank/DDBJ whole genome shotgun (WGS) entry which is preliminary data.</text>
</comment>
<protein>
    <submittedName>
        <fullName evidence="2">Uncharacterized protein</fullName>
    </submittedName>
</protein>
<organism evidence="2 3">
    <name type="scientific">Salix koriyanagi</name>
    <dbReference type="NCBI Taxonomy" id="2511006"/>
    <lineage>
        <taxon>Eukaryota</taxon>
        <taxon>Viridiplantae</taxon>
        <taxon>Streptophyta</taxon>
        <taxon>Embryophyta</taxon>
        <taxon>Tracheophyta</taxon>
        <taxon>Spermatophyta</taxon>
        <taxon>Magnoliopsida</taxon>
        <taxon>eudicotyledons</taxon>
        <taxon>Gunneridae</taxon>
        <taxon>Pentapetalae</taxon>
        <taxon>rosids</taxon>
        <taxon>fabids</taxon>
        <taxon>Malpighiales</taxon>
        <taxon>Salicaceae</taxon>
        <taxon>Saliceae</taxon>
        <taxon>Salix</taxon>
    </lineage>
</organism>
<reference evidence="2" key="1">
    <citation type="submission" date="2022-11" db="EMBL/GenBank/DDBJ databases">
        <authorList>
            <person name="Hyden B.L."/>
            <person name="Feng K."/>
            <person name="Yates T."/>
            <person name="Jawdy S."/>
            <person name="Smart L.B."/>
            <person name="Muchero W."/>
        </authorList>
    </citation>
    <scope>NUCLEOTIDE SEQUENCE</scope>
    <source>
        <tissue evidence="2">Shoot tip</tissue>
    </source>
</reference>
<evidence type="ECO:0000313" key="2">
    <source>
        <dbReference type="EMBL" id="KAJ6681849.1"/>
    </source>
</evidence>
<gene>
    <name evidence="2" type="ORF">OIU74_020169</name>
</gene>
<proteinExistence type="predicted"/>
<feature type="chain" id="PRO_5040310855" evidence="1">
    <location>
        <begin position="26"/>
        <end position="82"/>
    </location>
</feature>
<accession>A0A9Q0P599</accession>
<dbReference type="AlphaFoldDB" id="A0A9Q0P599"/>
<keyword evidence="3" id="KW-1185">Reference proteome</keyword>
<keyword evidence="1" id="KW-0732">Signal</keyword>
<feature type="signal peptide" evidence="1">
    <location>
        <begin position="1"/>
        <end position="25"/>
    </location>
</feature>
<evidence type="ECO:0000256" key="1">
    <source>
        <dbReference type="SAM" id="SignalP"/>
    </source>
</evidence>
<reference evidence="2" key="2">
    <citation type="journal article" date="2023" name="Int. J. Mol. Sci.">
        <title>De Novo Assembly and Annotation of 11 Diverse Shrub Willow (Salix) Genomes Reveals Novel Gene Organization in Sex-Linked Regions.</title>
        <authorList>
            <person name="Hyden B."/>
            <person name="Feng K."/>
            <person name="Yates T.B."/>
            <person name="Jawdy S."/>
            <person name="Cereghino C."/>
            <person name="Smart L.B."/>
            <person name="Muchero W."/>
        </authorList>
    </citation>
    <scope>NUCLEOTIDE SEQUENCE</scope>
    <source>
        <tissue evidence="2">Shoot tip</tissue>
    </source>
</reference>